<dbReference type="AlphaFoldDB" id="K2FXP4"/>
<sequence>IPASKLPENIQDIPDDILNWAIKCEVTDKPFRIIKQELDFYRKHNLPIPRKHPDQRHLDRMKLRNPRKLYNKLCMKCGIDMKTTYSPERTEIVFCEECYNMEAII</sequence>
<accession>K2FXP4</accession>
<name>K2FXP4_9BACT</name>
<protein>
    <submittedName>
        <fullName evidence="1">Uncharacterized protein</fullName>
    </submittedName>
</protein>
<proteinExistence type="predicted"/>
<organism evidence="1">
    <name type="scientific">uncultured bacterium</name>
    <name type="common">gcode 4</name>
    <dbReference type="NCBI Taxonomy" id="1234023"/>
    <lineage>
        <taxon>Bacteria</taxon>
        <taxon>environmental samples</taxon>
    </lineage>
</organism>
<reference evidence="1" key="1">
    <citation type="journal article" date="2012" name="Science">
        <title>Fermentation, hydrogen, and sulfur metabolism in multiple uncultivated bacterial phyla.</title>
        <authorList>
            <person name="Wrighton K.C."/>
            <person name="Thomas B.C."/>
            <person name="Sharon I."/>
            <person name="Miller C.S."/>
            <person name="Castelle C.J."/>
            <person name="VerBerkmoes N.C."/>
            <person name="Wilkins M.J."/>
            <person name="Hettich R.L."/>
            <person name="Lipton M.S."/>
            <person name="Williams K.H."/>
            <person name="Long P.E."/>
            <person name="Banfield J.F."/>
        </authorList>
    </citation>
    <scope>NUCLEOTIDE SEQUENCE [LARGE SCALE GENOMIC DNA]</scope>
</reference>
<comment type="caution">
    <text evidence="1">The sequence shown here is derived from an EMBL/GenBank/DDBJ whole genome shotgun (WGS) entry which is preliminary data.</text>
</comment>
<evidence type="ECO:0000313" key="1">
    <source>
        <dbReference type="EMBL" id="EKE27753.1"/>
    </source>
</evidence>
<feature type="non-terminal residue" evidence="1">
    <location>
        <position position="1"/>
    </location>
</feature>
<dbReference type="EMBL" id="AMFJ01000430">
    <property type="protein sequence ID" value="EKE27753.1"/>
    <property type="molecule type" value="Genomic_DNA"/>
</dbReference>
<gene>
    <name evidence="1" type="ORF">ACD_3C00156G0001</name>
</gene>